<name>A0A7W4UP02_9MICO</name>
<dbReference type="Proteomes" id="UP000545286">
    <property type="component" value="Unassembled WGS sequence"/>
</dbReference>
<dbReference type="EMBL" id="JACHWJ010000003">
    <property type="protein sequence ID" value="MBB2957997.1"/>
    <property type="molecule type" value="Genomic_DNA"/>
</dbReference>
<organism evidence="1 2">
    <name type="scientific">Pseudoclavibacter helvolus</name>
    <dbReference type="NCBI Taxonomy" id="255205"/>
    <lineage>
        <taxon>Bacteria</taxon>
        <taxon>Bacillati</taxon>
        <taxon>Actinomycetota</taxon>
        <taxon>Actinomycetes</taxon>
        <taxon>Micrococcales</taxon>
        <taxon>Microbacteriaceae</taxon>
        <taxon>Pseudoclavibacter</taxon>
    </lineage>
</organism>
<reference evidence="1 2" key="1">
    <citation type="submission" date="2020-08" db="EMBL/GenBank/DDBJ databases">
        <title>Sequencing the genomes of 1000 actinobacteria strains.</title>
        <authorList>
            <person name="Klenk H.-P."/>
        </authorList>
    </citation>
    <scope>NUCLEOTIDE SEQUENCE [LARGE SCALE GENOMIC DNA]</scope>
    <source>
        <strain evidence="1 2">DSM 20419</strain>
    </source>
</reference>
<evidence type="ECO:0000313" key="1">
    <source>
        <dbReference type="EMBL" id="MBB2957997.1"/>
    </source>
</evidence>
<keyword evidence="2" id="KW-1185">Reference proteome</keyword>
<proteinExistence type="predicted"/>
<comment type="caution">
    <text evidence="1">The sequence shown here is derived from an EMBL/GenBank/DDBJ whole genome shotgun (WGS) entry which is preliminary data.</text>
</comment>
<protein>
    <submittedName>
        <fullName evidence="1">Uncharacterized protein</fullName>
    </submittedName>
</protein>
<dbReference type="RefSeq" id="WP_183624871.1">
    <property type="nucleotide sequence ID" value="NZ_JACHWJ010000003.1"/>
</dbReference>
<dbReference type="AlphaFoldDB" id="A0A7W4UP02"/>
<evidence type="ECO:0000313" key="2">
    <source>
        <dbReference type="Proteomes" id="UP000545286"/>
    </source>
</evidence>
<gene>
    <name evidence="1" type="ORF">FHX72_002142</name>
</gene>
<accession>A0A7W4UP02</accession>
<sequence>MATALLAGCAPEPDPVDLPLPIDYENLEWPPGYAPTLMWTADRKSVAVQFPDSLLTSCSQEHAADITQADDHNFTIEIKTTSDSTACLGLGHIYSETLDFPSGQVPDVPVFVDLVFPDSGKGFELTMS</sequence>